<dbReference type="AlphaFoldDB" id="A0A9P6JJG8"/>
<dbReference type="EMBL" id="MU157929">
    <property type="protein sequence ID" value="KAF9522965.1"/>
    <property type="molecule type" value="Genomic_DNA"/>
</dbReference>
<evidence type="ECO:0000313" key="2">
    <source>
        <dbReference type="EMBL" id="KAF9522965.1"/>
    </source>
</evidence>
<sequence>MFFRKSKSSGSQETLVDERAEPITMHFSNSSPTNTVVSRRSKPYMTISTTDSRTEVTHSPSKELLVLIKYKTFEAGTVQFSRFYQGKSLVMSEWLKKEKCKAWKRWVFETDVGYLAWRTDPQHPLVLCRAEDMHHPIIRVKERLPVYPARSSETFLEMAIQQGHGLETIPEIILASYCIVEQLRAEKASLSKGLFKGGKDSQFLAAHAIGFGGM</sequence>
<feature type="domain" description="DUF6593" evidence="1">
    <location>
        <begin position="31"/>
        <end position="185"/>
    </location>
</feature>
<organism evidence="2 3">
    <name type="scientific">Crepidotus variabilis</name>
    <dbReference type="NCBI Taxonomy" id="179855"/>
    <lineage>
        <taxon>Eukaryota</taxon>
        <taxon>Fungi</taxon>
        <taxon>Dikarya</taxon>
        <taxon>Basidiomycota</taxon>
        <taxon>Agaricomycotina</taxon>
        <taxon>Agaricomycetes</taxon>
        <taxon>Agaricomycetidae</taxon>
        <taxon>Agaricales</taxon>
        <taxon>Agaricineae</taxon>
        <taxon>Crepidotaceae</taxon>
        <taxon>Crepidotus</taxon>
    </lineage>
</organism>
<reference evidence="2" key="1">
    <citation type="submission" date="2020-11" db="EMBL/GenBank/DDBJ databases">
        <authorList>
            <consortium name="DOE Joint Genome Institute"/>
            <person name="Ahrendt S."/>
            <person name="Riley R."/>
            <person name="Andreopoulos W."/>
            <person name="Labutti K."/>
            <person name="Pangilinan J."/>
            <person name="Ruiz-Duenas F.J."/>
            <person name="Barrasa J.M."/>
            <person name="Sanchez-Garcia M."/>
            <person name="Camarero S."/>
            <person name="Miyauchi S."/>
            <person name="Serrano A."/>
            <person name="Linde D."/>
            <person name="Babiker R."/>
            <person name="Drula E."/>
            <person name="Ayuso-Fernandez I."/>
            <person name="Pacheco R."/>
            <person name="Padilla G."/>
            <person name="Ferreira P."/>
            <person name="Barriuso J."/>
            <person name="Kellner H."/>
            <person name="Castanera R."/>
            <person name="Alfaro M."/>
            <person name="Ramirez L."/>
            <person name="Pisabarro A.G."/>
            <person name="Kuo A."/>
            <person name="Tritt A."/>
            <person name="Lipzen A."/>
            <person name="He G."/>
            <person name="Yan M."/>
            <person name="Ng V."/>
            <person name="Cullen D."/>
            <person name="Martin F."/>
            <person name="Rosso M.-N."/>
            <person name="Henrissat B."/>
            <person name="Hibbett D."/>
            <person name="Martinez A.T."/>
            <person name="Grigoriev I.V."/>
        </authorList>
    </citation>
    <scope>NUCLEOTIDE SEQUENCE</scope>
    <source>
        <strain evidence="2">CBS 506.95</strain>
    </source>
</reference>
<protein>
    <recommendedName>
        <fullName evidence="1">DUF6593 domain-containing protein</fullName>
    </recommendedName>
</protein>
<gene>
    <name evidence="2" type="ORF">CPB83DRAFT_899210</name>
</gene>
<dbReference type="OrthoDB" id="3256331at2759"/>
<evidence type="ECO:0000259" key="1">
    <source>
        <dbReference type="Pfam" id="PF20236"/>
    </source>
</evidence>
<keyword evidence="3" id="KW-1185">Reference proteome</keyword>
<comment type="caution">
    <text evidence="2">The sequence shown here is derived from an EMBL/GenBank/DDBJ whole genome shotgun (WGS) entry which is preliminary data.</text>
</comment>
<dbReference type="Pfam" id="PF20236">
    <property type="entry name" value="DUF6593"/>
    <property type="match status" value="1"/>
</dbReference>
<dbReference type="InterPro" id="IPR046528">
    <property type="entry name" value="DUF6593"/>
</dbReference>
<name>A0A9P6JJG8_9AGAR</name>
<evidence type="ECO:0000313" key="3">
    <source>
        <dbReference type="Proteomes" id="UP000807306"/>
    </source>
</evidence>
<proteinExistence type="predicted"/>
<dbReference type="Proteomes" id="UP000807306">
    <property type="component" value="Unassembled WGS sequence"/>
</dbReference>
<accession>A0A9P6JJG8</accession>